<sequence>MQFAPHVVQEHGLRIDTLQEGRQIAWIRRSFGEWLALVCISVGSADGKSALTMPLWLQTNAFRLPRGDGS</sequence>
<reference evidence="1 2" key="1">
    <citation type="journal article" date="2019" name="Sci. Rep.">
        <title>Extended insight into the Mycobacterium chelonae-abscessus complex through whole genome sequencing of Mycobacterium salmoniphilum outbreak and Mycobacterium salmoniphilum-like strains.</title>
        <authorList>
            <person name="Behra P.R.K."/>
            <person name="Das S."/>
            <person name="Pettersson B.M.F."/>
            <person name="Shirreff L."/>
            <person name="DuCote T."/>
            <person name="Jacobsson K.G."/>
            <person name="Ennis D.G."/>
            <person name="Kirsebom L.A."/>
        </authorList>
    </citation>
    <scope>NUCLEOTIDE SEQUENCE [LARGE SCALE GENOMIC DNA]</scope>
    <source>
        <strain evidence="1 2">DSM 45524</strain>
    </source>
</reference>
<dbReference type="AlphaFoldDB" id="A0A4R5P4N0"/>
<proteinExistence type="predicted"/>
<dbReference type="RefSeq" id="WP_078336009.1">
    <property type="nucleotide sequence ID" value="NZ_MAFQ01000014.1"/>
</dbReference>
<dbReference type="EMBL" id="RXLR01000024">
    <property type="protein sequence ID" value="TDH17970.1"/>
    <property type="molecule type" value="Genomic_DNA"/>
</dbReference>
<gene>
    <name evidence="1" type="ORF">EJ571_24895</name>
</gene>
<accession>A0A4R5P4N0</accession>
<comment type="caution">
    <text evidence="1">The sequence shown here is derived from an EMBL/GenBank/DDBJ whole genome shotgun (WGS) entry which is preliminary data.</text>
</comment>
<protein>
    <submittedName>
        <fullName evidence="1">Uncharacterized protein</fullName>
    </submittedName>
</protein>
<organism evidence="1 2">
    <name type="scientific">Mycobacteroides franklinii</name>
    <dbReference type="NCBI Taxonomy" id="948102"/>
    <lineage>
        <taxon>Bacteria</taxon>
        <taxon>Bacillati</taxon>
        <taxon>Actinomycetota</taxon>
        <taxon>Actinomycetes</taxon>
        <taxon>Mycobacteriales</taxon>
        <taxon>Mycobacteriaceae</taxon>
        <taxon>Mycobacteroides</taxon>
    </lineage>
</organism>
<dbReference type="Proteomes" id="UP000295627">
    <property type="component" value="Unassembled WGS sequence"/>
</dbReference>
<evidence type="ECO:0000313" key="2">
    <source>
        <dbReference type="Proteomes" id="UP000295627"/>
    </source>
</evidence>
<name>A0A4R5P4N0_9MYCO</name>
<evidence type="ECO:0000313" key="1">
    <source>
        <dbReference type="EMBL" id="TDH17970.1"/>
    </source>
</evidence>